<protein>
    <submittedName>
        <fullName evidence="2">Uncharacterized protein</fullName>
    </submittedName>
</protein>
<reference evidence="2 3" key="1">
    <citation type="submission" date="2013-01" db="EMBL/GenBank/DDBJ databases">
        <title>Whole genome shotgun sequence of Gordonia soli NBRC 108243.</title>
        <authorList>
            <person name="Isaki-Nakamura S."/>
            <person name="Hosoyama A."/>
            <person name="Tsuchikane K."/>
            <person name="Ando Y."/>
            <person name="Baba S."/>
            <person name="Ohji S."/>
            <person name="Hamada M."/>
            <person name="Tamura T."/>
            <person name="Yamazoe A."/>
            <person name="Yamazaki S."/>
            <person name="Fujita N."/>
        </authorList>
    </citation>
    <scope>NUCLEOTIDE SEQUENCE [LARGE SCALE GENOMIC DNA]</scope>
    <source>
        <strain evidence="2 3">NBRC 108243</strain>
    </source>
</reference>
<evidence type="ECO:0000313" key="3">
    <source>
        <dbReference type="Proteomes" id="UP000011666"/>
    </source>
</evidence>
<dbReference type="Proteomes" id="UP000011666">
    <property type="component" value="Unassembled WGS sequence"/>
</dbReference>
<organism evidence="2 3">
    <name type="scientific">Gordonia soli NBRC 108243</name>
    <dbReference type="NCBI Taxonomy" id="1223545"/>
    <lineage>
        <taxon>Bacteria</taxon>
        <taxon>Bacillati</taxon>
        <taxon>Actinomycetota</taxon>
        <taxon>Actinomycetes</taxon>
        <taxon>Mycobacteriales</taxon>
        <taxon>Gordoniaceae</taxon>
        <taxon>Gordonia</taxon>
    </lineage>
</organism>
<feature type="region of interest" description="Disordered" evidence="1">
    <location>
        <begin position="117"/>
        <end position="344"/>
    </location>
</feature>
<gene>
    <name evidence="2" type="ORF">GS4_20_00600</name>
</gene>
<feature type="compositionally biased region" description="Gly residues" evidence="1">
    <location>
        <begin position="247"/>
        <end position="277"/>
    </location>
</feature>
<feature type="compositionally biased region" description="Polar residues" evidence="1">
    <location>
        <begin position="291"/>
        <end position="303"/>
    </location>
</feature>
<evidence type="ECO:0000256" key="1">
    <source>
        <dbReference type="SAM" id="MobiDB-lite"/>
    </source>
</evidence>
<name>M0QK42_9ACTN</name>
<dbReference type="EMBL" id="BANX01000020">
    <property type="protein sequence ID" value="GAC68995.1"/>
    <property type="molecule type" value="Genomic_DNA"/>
</dbReference>
<feature type="compositionally biased region" description="Gly residues" evidence="1">
    <location>
        <begin position="146"/>
        <end position="157"/>
    </location>
</feature>
<feature type="region of interest" description="Disordered" evidence="1">
    <location>
        <begin position="358"/>
        <end position="396"/>
    </location>
</feature>
<feature type="compositionally biased region" description="Low complexity" evidence="1">
    <location>
        <begin position="369"/>
        <end position="380"/>
    </location>
</feature>
<feature type="compositionally biased region" description="Polar residues" evidence="1">
    <location>
        <begin position="381"/>
        <end position="396"/>
    </location>
</feature>
<comment type="caution">
    <text evidence="2">The sequence shown here is derived from an EMBL/GenBank/DDBJ whole genome shotgun (WGS) entry which is preliminary data.</text>
</comment>
<evidence type="ECO:0000313" key="2">
    <source>
        <dbReference type="EMBL" id="GAC68995.1"/>
    </source>
</evidence>
<sequence length="396" mass="38491">MLATMKPESAAADAQALMNAINAANDAAATLMYFGQDGMQGRAASASEERARQIARDIVNQTAIATEALSALGQGIATAGAAIAQAPFLQSLQDEIDNEPEKAPQAIQRASERMTSTYNPPMSAAAGSVPQPEQYATQEISSPMSGFGGDGGGGGSGPSNAAGRAQAGGVSDAGDYPGSGGTPTSVTPAAGPTSGRPNANLAGGSPDKPLSLGESPTSGRSGDGPGGLQRGGNANPAGNEQQFPGGVLPGAGTGQSSGAGGGGRAAGGGAGGVGGSPAGQTPLSRRLMGSLPNTPGTAGSSTPVGGPPTRSSGAGPAPHGGGARPRKGDDEQHKPASYLHTRDNGVEIVGSLPLVGPPVIGDWAPPAPAETAAESESTETQPVQSETPQVQRPTAD</sequence>
<keyword evidence="3" id="KW-1185">Reference proteome</keyword>
<feature type="compositionally biased region" description="Gly residues" evidence="1">
    <location>
        <begin position="221"/>
        <end position="230"/>
    </location>
</feature>
<dbReference type="AlphaFoldDB" id="M0QK42"/>
<accession>M0QK42</accession>
<dbReference type="eggNOG" id="ENOG5033QRY">
    <property type="taxonomic scope" value="Bacteria"/>
</dbReference>
<feature type="compositionally biased region" description="Basic and acidic residues" evidence="1">
    <location>
        <begin position="326"/>
        <end position="344"/>
    </location>
</feature>
<proteinExistence type="predicted"/>
<dbReference type="STRING" id="1223545.GS4_20_00600"/>